<dbReference type="GO" id="GO:0003700">
    <property type="term" value="F:DNA-binding transcription factor activity"/>
    <property type="evidence" value="ECO:0007669"/>
    <property type="project" value="InterPro"/>
</dbReference>
<evidence type="ECO:0000256" key="3">
    <source>
        <dbReference type="ARBA" id="ARBA00023163"/>
    </source>
</evidence>
<gene>
    <name evidence="5" type="primary">sarZ</name>
    <name evidence="5" type="ORF">AMURIS_00930</name>
</gene>
<dbReference type="PRINTS" id="PR00598">
    <property type="entry name" value="HTHMARR"/>
</dbReference>
<keyword evidence="2" id="KW-0238">DNA-binding</keyword>
<evidence type="ECO:0000256" key="2">
    <source>
        <dbReference type="ARBA" id="ARBA00023125"/>
    </source>
</evidence>
<dbReference type="Proteomes" id="UP000236311">
    <property type="component" value="Unassembled WGS sequence"/>
</dbReference>
<dbReference type="Pfam" id="PF01047">
    <property type="entry name" value="MarR"/>
    <property type="match status" value="1"/>
</dbReference>
<dbReference type="GO" id="GO:0003677">
    <property type="term" value="F:DNA binding"/>
    <property type="evidence" value="ECO:0007669"/>
    <property type="project" value="UniProtKB-KW"/>
</dbReference>
<reference evidence="5 6" key="1">
    <citation type="submission" date="2018-01" db="EMBL/GenBank/DDBJ databases">
        <authorList>
            <person name="Gaut B.S."/>
            <person name="Morton B.R."/>
            <person name="Clegg M.T."/>
            <person name="Duvall M.R."/>
        </authorList>
    </citation>
    <scope>NUCLEOTIDE SEQUENCE [LARGE SCALE GENOMIC DNA]</scope>
    <source>
        <strain evidence="5">GP69</strain>
    </source>
</reference>
<organism evidence="5 6">
    <name type="scientific">Acetatifactor muris</name>
    <dbReference type="NCBI Taxonomy" id="879566"/>
    <lineage>
        <taxon>Bacteria</taxon>
        <taxon>Bacillati</taxon>
        <taxon>Bacillota</taxon>
        <taxon>Clostridia</taxon>
        <taxon>Lachnospirales</taxon>
        <taxon>Lachnospiraceae</taxon>
        <taxon>Acetatifactor</taxon>
    </lineage>
</organism>
<evidence type="ECO:0000259" key="4">
    <source>
        <dbReference type="PROSITE" id="PS50995"/>
    </source>
</evidence>
<dbReference type="Gene3D" id="1.10.10.10">
    <property type="entry name" value="Winged helix-like DNA-binding domain superfamily/Winged helix DNA-binding domain"/>
    <property type="match status" value="1"/>
</dbReference>
<dbReference type="SMART" id="SM00347">
    <property type="entry name" value="HTH_MARR"/>
    <property type="match status" value="1"/>
</dbReference>
<evidence type="ECO:0000313" key="5">
    <source>
        <dbReference type="EMBL" id="SOY28223.1"/>
    </source>
</evidence>
<dbReference type="InterPro" id="IPR036388">
    <property type="entry name" value="WH-like_DNA-bd_sf"/>
</dbReference>
<name>A0A2K4ZCN8_9FIRM</name>
<dbReference type="SUPFAM" id="SSF46785">
    <property type="entry name" value="Winged helix' DNA-binding domain"/>
    <property type="match status" value="1"/>
</dbReference>
<keyword evidence="6" id="KW-1185">Reference proteome</keyword>
<dbReference type="PANTHER" id="PTHR42756:SF1">
    <property type="entry name" value="TRANSCRIPTIONAL REPRESSOR OF EMRAB OPERON"/>
    <property type="match status" value="1"/>
</dbReference>
<dbReference type="InterPro" id="IPR036390">
    <property type="entry name" value="WH_DNA-bd_sf"/>
</dbReference>
<dbReference type="PANTHER" id="PTHR42756">
    <property type="entry name" value="TRANSCRIPTIONAL REGULATOR, MARR"/>
    <property type="match status" value="1"/>
</dbReference>
<dbReference type="RefSeq" id="WP_306817556.1">
    <property type="nucleotide sequence ID" value="NZ_JANJZD010000004.1"/>
</dbReference>
<keyword evidence="1" id="KW-0805">Transcription regulation</keyword>
<dbReference type="EMBL" id="OFSM01000004">
    <property type="protein sequence ID" value="SOY28223.1"/>
    <property type="molecule type" value="Genomic_DNA"/>
</dbReference>
<evidence type="ECO:0000256" key="1">
    <source>
        <dbReference type="ARBA" id="ARBA00023015"/>
    </source>
</evidence>
<dbReference type="AlphaFoldDB" id="A0A2K4ZCN8"/>
<evidence type="ECO:0000313" key="6">
    <source>
        <dbReference type="Proteomes" id="UP000236311"/>
    </source>
</evidence>
<keyword evidence="3" id="KW-0804">Transcription</keyword>
<feature type="domain" description="HTH marR-type" evidence="4">
    <location>
        <begin position="1"/>
        <end position="115"/>
    </location>
</feature>
<dbReference type="PROSITE" id="PS50995">
    <property type="entry name" value="HTH_MARR_2"/>
    <property type="match status" value="1"/>
</dbReference>
<sequence length="115" mass="13431">MAQNTKRSINELLVSLFNHVMDMEAKAVITVDYSDITNNDMHIIEAIGVEEPRNMSEIAHRLSVTVSTLTTNMNGLERKGYIRRERSQRDKRVVYVILTEKGKKAFYHHRDFHKK</sequence>
<accession>A0A2K4ZCN8</accession>
<proteinExistence type="predicted"/>
<dbReference type="InterPro" id="IPR000835">
    <property type="entry name" value="HTH_MarR-typ"/>
</dbReference>
<protein>
    <submittedName>
        <fullName evidence="5">HTH-type transcriptional regulator SarZ</fullName>
    </submittedName>
</protein>